<keyword evidence="2" id="KW-0808">Transferase</keyword>
<evidence type="ECO:0000259" key="1">
    <source>
        <dbReference type="Pfam" id="PF00534"/>
    </source>
</evidence>
<sequence>MVFNILVIGDVGNYFKTVSKYVKNSKIHIINFPKDGAGIYTYDENYELFENYKVTDQVEKINQIKENFDLAVVMGTGERIAYLADLNYVSYYVGRDIDAPRFIKNSRESWYKEPLHRLNFFERRFYKKTFDFATVHIAPTWVFEHLKKFPGNNIKMDLKPIDLTLFSNSSKPHSKKKEKFTFFCPQRMGIPKGTDILWEALQFCKSDFQILQVDWRDTGTDEENRTSLRFRDNLPSKVKLIPMIKRKDIPSYYHSCDAVIGNLRIGSFEYVELEAIMCKKPVISFNDKKIKIFLDDKETESPFIPDTNNPKDIARVIDEFVVSDQFRQNIFKKEYDFVQNISDPKKAGEWWDSLFKKMIKENPSINRKSSRIAIKLRVLSFLISNRLYFRKMKKLLAECMTRKT</sequence>
<reference evidence="2" key="1">
    <citation type="journal article" date="2008" name="ISME J.">
        <title>Genomic patterns of recombination, clonal divergence and environment in marine microbial populations.</title>
        <authorList>
            <person name="Konstantinidis K.T."/>
            <person name="Delong E.F."/>
        </authorList>
    </citation>
    <scope>NUCLEOTIDE SEQUENCE</scope>
</reference>
<dbReference type="GO" id="GO:0016757">
    <property type="term" value="F:glycosyltransferase activity"/>
    <property type="evidence" value="ECO:0007669"/>
    <property type="project" value="InterPro"/>
</dbReference>
<protein>
    <submittedName>
        <fullName evidence="2">Putative glycosyl transferases group 1</fullName>
    </submittedName>
</protein>
<evidence type="ECO:0000313" key="2">
    <source>
        <dbReference type="EMBL" id="ABZ07893.1"/>
    </source>
</evidence>
<proteinExistence type="predicted"/>
<dbReference type="SUPFAM" id="SSF53756">
    <property type="entry name" value="UDP-Glycosyltransferase/glycogen phosphorylase"/>
    <property type="match status" value="1"/>
</dbReference>
<gene>
    <name evidence="2" type="ORF">ALOHA_HF4000ANIW141K23ctg1g3</name>
</gene>
<dbReference type="CAZy" id="GT4">
    <property type="family name" value="Glycosyltransferase Family 4"/>
</dbReference>
<name>B3T5N4_9ZZZZ</name>
<feature type="domain" description="Glycosyl transferase family 1" evidence="1">
    <location>
        <begin position="169"/>
        <end position="332"/>
    </location>
</feature>
<dbReference type="AlphaFoldDB" id="B3T5N4"/>
<dbReference type="Gene3D" id="3.40.50.2000">
    <property type="entry name" value="Glycogen Phosphorylase B"/>
    <property type="match status" value="1"/>
</dbReference>
<organism evidence="2">
    <name type="scientific">uncultured marine microorganism HF4000_ANIW141K23</name>
    <dbReference type="NCBI Taxonomy" id="455538"/>
    <lineage>
        <taxon>unclassified sequences</taxon>
        <taxon>environmental samples</taxon>
    </lineage>
</organism>
<dbReference type="InterPro" id="IPR001296">
    <property type="entry name" value="Glyco_trans_1"/>
</dbReference>
<dbReference type="Pfam" id="PF00534">
    <property type="entry name" value="Glycos_transf_1"/>
    <property type="match status" value="1"/>
</dbReference>
<dbReference type="EMBL" id="EU016612">
    <property type="protein sequence ID" value="ABZ07893.1"/>
    <property type="molecule type" value="Genomic_DNA"/>
</dbReference>
<accession>B3T5N4</accession>